<dbReference type="GO" id="GO:0033014">
    <property type="term" value="P:tetrapyrrole biosynthetic process"/>
    <property type="evidence" value="ECO:0007669"/>
    <property type="project" value="InterPro"/>
</dbReference>
<name>A0AAV1DU91_OLDCO</name>
<feature type="domain" description="Tetrapyrrole biosynthesis uroporphyrinogen III synthase" evidence="1">
    <location>
        <begin position="46"/>
        <end position="253"/>
    </location>
</feature>
<evidence type="ECO:0000313" key="2">
    <source>
        <dbReference type="EMBL" id="CAI9110384.1"/>
    </source>
</evidence>
<protein>
    <submittedName>
        <fullName evidence="2">OLC1v1010393C1</fullName>
    </submittedName>
</protein>
<dbReference type="EMBL" id="OX459123">
    <property type="protein sequence ID" value="CAI9110384.1"/>
    <property type="molecule type" value="Genomic_DNA"/>
</dbReference>
<dbReference type="PANTHER" id="PTHR38020:SF1">
    <property type="entry name" value="UROPORPHYRINOGEN-III SYNTHASE"/>
    <property type="match status" value="1"/>
</dbReference>
<dbReference type="Pfam" id="PF02602">
    <property type="entry name" value="HEM4"/>
    <property type="match status" value="1"/>
</dbReference>
<dbReference type="SUPFAM" id="SSF69618">
    <property type="entry name" value="HemD-like"/>
    <property type="match status" value="1"/>
</dbReference>
<keyword evidence="3" id="KW-1185">Reference proteome</keyword>
<evidence type="ECO:0000313" key="3">
    <source>
        <dbReference type="Proteomes" id="UP001161247"/>
    </source>
</evidence>
<sequence>MHTSSSSVLHSLYVCPTVIVESTPQTISALQCYLSNPNPKDSHTSILEDFSAIAFTSRTGIIAFTEALTSSNIQTTTPLAPHGEPFTVSALGKDSELLNESFIHKLCQNPSRIQVVVPPIATPSSLVDALGSGHGRKVLCPVPSVLGLNEPPVVPKFLSDLDKMGWIAVRVNGYETRWAGPKCAEELVKKTEEECGVDALVFTSTAEVEGLLGLNWDMMRRRCPTMLVAAHGPVTASGAERLGVGIDVISSRFGSFDGIVDALAYRWKSLDFC</sequence>
<accession>A0AAV1DU91</accession>
<proteinExistence type="predicted"/>
<organism evidence="2 3">
    <name type="scientific">Oldenlandia corymbosa var. corymbosa</name>
    <dbReference type="NCBI Taxonomy" id="529605"/>
    <lineage>
        <taxon>Eukaryota</taxon>
        <taxon>Viridiplantae</taxon>
        <taxon>Streptophyta</taxon>
        <taxon>Embryophyta</taxon>
        <taxon>Tracheophyta</taxon>
        <taxon>Spermatophyta</taxon>
        <taxon>Magnoliopsida</taxon>
        <taxon>eudicotyledons</taxon>
        <taxon>Gunneridae</taxon>
        <taxon>Pentapetalae</taxon>
        <taxon>asterids</taxon>
        <taxon>lamiids</taxon>
        <taxon>Gentianales</taxon>
        <taxon>Rubiaceae</taxon>
        <taxon>Rubioideae</taxon>
        <taxon>Spermacoceae</taxon>
        <taxon>Hedyotis-Oldenlandia complex</taxon>
        <taxon>Oldenlandia</taxon>
    </lineage>
</organism>
<evidence type="ECO:0000259" key="1">
    <source>
        <dbReference type="Pfam" id="PF02602"/>
    </source>
</evidence>
<dbReference type="InterPro" id="IPR003754">
    <property type="entry name" value="4pyrrol_synth_uPrphyn_synth"/>
</dbReference>
<dbReference type="InterPro" id="IPR036108">
    <property type="entry name" value="4pyrrol_syn_uPrphyn_synt_sf"/>
</dbReference>
<dbReference type="Gene3D" id="3.40.50.10090">
    <property type="match status" value="1"/>
</dbReference>
<reference evidence="2" key="1">
    <citation type="submission" date="2023-03" db="EMBL/GenBank/DDBJ databases">
        <authorList>
            <person name="Julca I."/>
        </authorList>
    </citation>
    <scope>NUCLEOTIDE SEQUENCE</scope>
</reference>
<dbReference type="PANTHER" id="PTHR38020">
    <property type="entry name" value="UROPORPHYRINOGEN-III SYNTHASE"/>
    <property type="match status" value="1"/>
</dbReference>
<dbReference type="AlphaFoldDB" id="A0AAV1DU91"/>
<dbReference type="Proteomes" id="UP001161247">
    <property type="component" value="Chromosome 6"/>
</dbReference>
<dbReference type="GO" id="GO:0004852">
    <property type="term" value="F:uroporphyrinogen-III synthase activity"/>
    <property type="evidence" value="ECO:0007669"/>
    <property type="project" value="InterPro"/>
</dbReference>
<gene>
    <name evidence="2" type="ORF">OLC1_LOCUS18053</name>
</gene>